<name>A0A831X1Z9_9BACT</name>
<dbReference type="GO" id="GO:0046306">
    <property type="term" value="P:alkanesulfonate catabolic process"/>
    <property type="evidence" value="ECO:0007669"/>
    <property type="project" value="TreeGrafter"/>
</dbReference>
<dbReference type="AlphaFoldDB" id="A0A831X1Z9"/>
<comment type="caution">
    <text evidence="6">The sequence shown here is derived from an EMBL/GenBank/DDBJ whole genome shotgun (WGS) entry which is preliminary data.</text>
</comment>
<dbReference type="Gene3D" id="3.20.20.30">
    <property type="entry name" value="Luciferase-like domain"/>
    <property type="match status" value="1"/>
</dbReference>
<dbReference type="InterPro" id="IPR050172">
    <property type="entry name" value="SsuD_RutA_monooxygenase"/>
</dbReference>
<protein>
    <submittedName>
        <fullName evidence="6">TIGR03560 family F420-dependent LLM class oxidoreductase</fullName>
    </submittedName>
</protein>
<keyword evidence="3" id="KW-0560">Oxidoreductase</keyword>
<dbReference type="PANTHER" id="PTHR42847:SF4">
    <property type="entry name" value="ALKANESULFONATE MONOOXYGENASE-RELATED"/>
    <property type="match status" value="1"/>
</dbReference>
<evidence type="ECO:0000256" key="1">
    <source>
        <dbReference type="ARBA" id="ARBA00022630"/>
    </source>
</evidence>
<dbReference type="Pfam" id="PF00296">
    <property type="entry name" value="Bac_luciferase"/>
    <property type="match status" value="1"/>
</dbReference>
<dbReference type="SUPFAM" id="SSF51679">
    <property type="entry name" value="Bacterial luciferase-like"/>
    <property type="match status" value="1"/>
</dbReference>
<keyword evidence="2" id="KW-0288">FMN</keyword>
<keyword evidence="1" id="KW-0285">Flavoprotein</keyword>
<dbReference type="GO" id="GO:0008726">
    <property type="term" value="F:alkanesulfonate monooxygenase activity"/>
    <property type="evidence" value="ECO:0007669"/>
    <property type="project" value="TreeGrafter"/>
</dbReference>
<accession>A0A831X1Z9</accession>
<evidence type="ECO:0000259" key="5">
    <source>
        <dbReference type="Pfam" id="PF00296"/>
    </source>
</evidence>
<dbReference type="InterPro" id="IPR019952">
    <property type="entry name" value="F420_OxRdatse_Rv1855c_pred"/>
</dbReference>
<reference evidence="6" key="1">
    <citation type="journal article" date="2020" name="mSystems">
        <title>Genome- and Community-Level Interaction Insights into Carbon Utilization and Element Cycling Functions of Hydrothermarchaeota in Hydrothermal Sediment.</title>
        <authorList>
            <person name="Zhou Z."/>
            <person name="Liu Y."/>
            <person name="Xu W."/>
            <person name="Pan J."/>
            <person name="Luo Z.H."/>
            <person name="Li M."/>
        </authorList>
    </citation>
    <scope>NUCLEOTIDE SEQUENCE [LARGE SCALE GENOMIC DNA]</scope>
    <source>
        <strain evidence="6">SpSt-210</strain>
    </source>
</reference>
<evidence type="ECO:0000256" key="4">
    <source>
        <dbReference type="ARBA" id="ARBA00023033"/>
    </source>
</evidence>
<proteinExistence type="predicted"/>
<dbReference type="EMBL" id="DSIY01000285">
    <property type="protein sequence ID" value="HEG92201.1"/>
    <property type="molecule type" value="Genomic_DNA"/>
</dbReference>
<evidence type="ECO:0000313" key="6">
    <source>
        <dbReference type="EMBL" id="HEG92201.1"/>
    </source>
</evidence>
<evidence type="ECO:0000256" key="2">
    <source>
        <dbReference type="ARBA" id="ARBA00022643"/>
    </source>
</evidence>
<organism evidence="6">
    <name type="scientific">Thermorudis peleae</name>
    <dbReference type="NCBI Taxonomy" id="1382356"/>
    <lineage>
        <taxon>Bacteria</taxon>
        <taxon>Pseudomonadati</taxon>
        <taxon>Thermomicrobiota</taxon>
        <taxon>Thermomicrobia</taxon>
        <taxon>Thermomicrobia incertae sedis</taxon>
        <taxon>Thermorudis</taxon>
    </lineage>
</organism>
<feature type="domain" description="Luciferase-like" evidence="5">
    <location>
        <begin position="20"/>
        <end position="252"/>
    </location>
</feature>
<dbReference type="InterPro" id="IPR036661">
    <property type="entry name" value="Luciferase-like_sf"/>
</dbReference>
<dbReference type="PANTHER" id="PTHR42847">
    <property type="entry name" value="ALKANESULFONATE MONOOXYGENASE"/>
    <property type="match status" value="1"/>
</dbReference>
<gene>
    <name evidence="6" type="ORF">ENP34_12330</name>
</gene>
<sequence>MKLGLHLAHTNWSLPPERLGATLVEVVEAAEAASFDAISVADHLWLHPIIGGPDGPHLEAYTTLGFIAAHTQRVRLLALATAVPYRHAGLLAKIVTTLDVLSGGRAMLGIGAGDYPEEAKGLGLPFPPLGERFDLLEETVQACLRMWEDERGDARPFRGRHVRMELPLNIPQSLSRPHPPILIAGSGERRTLPLVAKYADACNLRPSPEIPRQLELLRRLCAEAGRDYDAIEKTAPFGFDVGPRGEKVGELIAQLRWLASMGIETVFGWVVGVERIEPLEIIGRAVIPAVAEL</sequence>
<dbReference type="NCBIfam" id="TIGR03560">
    <property type="entry name" value="F420_Rv1855c"/>
    <property type="match status" value="1"/>
</dbReference>
<evidence type="ECO:0000256" key="3">
    <source>
        <dbReference type="ARBA" id="ARBA00023002"/>
    </source>
</evidence>
<dbReference type="InterPro" id="IPR011251">
    <property type="entry name" value="Luciferase-like_dom"/>
</dbReference>
<keyword evidence="4" id="KW-0503">Monooxygenase</keyword>